<comment type="caution">
    <text evidence="1">The sequence shown here is derived from an EMBL/GenBank/DDBJ whole genome shotgun (WGS) entry which is preliminary data.</text>
</comment>
<name>A0ABU3A0Y8_9GAMM</name>
<reference evidence="1 2" key="1">
    <citation type="submission" date="2023-09" db="EMBL/GenBank/DDBJ databases">
        <authorList>
            <person name="Rey-Velasco X."/>
        </authorList>
    </citation>
    <scope>NUCLEOTIDE SEQUENCE [LARGE SCALE GENOMIC DNA]</scope>
    <source>
        <strain evidence="1 2">W431</strain>
    </source>
</reference>
<accession>A0ABU3A0Y8</accession>
<dbReference type="Gene3D" id="3.40.50.2000">
    <property type="entry name" value="Glycogen Phosphorylase B"/>
    <property type="match status" value="1"/>
</dbReference>
<dbReference type="NCBIfam" id="TIGR00661">
    <property type="entry name" value="MJ1255"/>
    <property type="match status" value="1"/>
</dbReference>
<organism evidence="1 2">
    <name type="scientific">Thalassotalea castellviae</name>
    <dbReference type="NCBI Taxonomy" id="3075612"/>
    <lineage>
        <taxon>Bacteria</taxon>
        <taxon>Pseudomonadati</taxon>
        <taxon>Pseudomonadota</taxon>
        <taxon>Gammaproteobacteria</taxon>
        <taxon>Alteromonadales</taxon>
        <taxon>Colwelliaceae</taxon>
        <taxon>Thalassotalea</taxon>
    </lineage>
</organism>
<dbReference type="EMBL" id="JAVRIF010000004">
    <property type="protein sequence ID" value="MDT0603848.1"/>
    <property type="molecule type" value="Genomic_DNA"/>
</dbReference>
<evidence type="ECO:0000313" key="1">
    <source>
        <dbReference type="EMBL" id="MDT0603848.1"/>
    </source>
</evidence>
<proteinExistence type="predicted"/>
<sequence length="346" mass="39084">MKILYGIQGTGNGHISRSRVLAKELESCGLSVDYLLSGRAKEKFFDMDIFGQYQHRQGFTFISENGRINHFKTALNNNIFRFISDIIHLDLAVYDLVITDFEPVTAWAAKIKGVPVIGIGHQYAFGDNTPKSQDTWLTRSIMKYFAPAKYNIGLHWHPYDNSVLPPIVDVDLKRSTNKQHILVYLPFENQKEITRLLKRFPATQFIQYSPDLFNAQAGNVALRQTSHLSFKQDLTHADGVICNSGFELISECLHIGIPILTKALHGQMEQHSNALALKQLKYADVIDELSVDNIEHWLTHKASANLPPLPNVAKAIATLIANNNWQAFNNKTLNLWPEGLQCSRST</sequence>
<evidence type="ECO:0000313" key="2">
    <source>
        <dbReference type="Proteomes" id="UP001266357"/>
    </source>
</evidence>
<dbReference type="InterPro" id="IPR005262">
    <property type="entry name" value="MJ1255-like"/>
</dbReference>
<dbReference type="SUPFAM" id="SSF53756">
    <property type="entry name" value="UDP-Glycosyltransferase/glycogen phosphorylase"/>
    <property type="match status" value="1"/>
</dbReference>
<dbReference type="RefSeq" id="WP_311580883.1">
    <property type="nucleotide sequence ID" value="NZ_JAVRIF010000004.1"/>
</dbReference>
<dbReference type="Pfam" id="PF13528">
    <property type="entry name" value="Glyco_trans_1_3"/>
    <property type="match status" value="1"/>
</dbReference>
<keyword evidence="2" id="KW-1185">Reference proteome</keyword>
<gene>
    <name evidence="1" type="ORF">RM573_09605</name>
</gene>
<dbReference type="Proteomes" id="UP001266357">
    <property type="component" value="Unassembled WGS sequence"/>
</dbReference>
<protein>
    <submittedName>
        <fullName evidence="1">Glycosyltransferase family protein</fullName>
    </submittedName>
</protein>